<protein>
    <submittedName>
        <fullName evidence="1">Uncharacterized protein</fullName>
    </submittedName>
</protein>
<dbReference type="EMBL" id="MU863941">
    <property type="protein sequence ID" value="KAK4198774.1"/>
    <property type="molecule type" value="Genomic_DNA"/>
</dbReference>
<name>A0AAN7ATQ0_9PEZI</name>
<gene>
    <name evidence="1" type="ORF">QBC40DRAFT_266506</name>
</gene>
<sequence length="243" mass="28351">MPARHSLLSNCQLNLQESEEKYGLRDDRSLSVLTNYMATAYYLYHDNALTWSLATHLWQRTMDWDGESWGPQAKGMWTASSMMVRLCSTTSDFKRKTHSQIRALMRREGCNPKTKAGRRKWRQICAEEVVASEQDVFKAAVAIQTSLSVFSRHFDARGWVWDCKSVAQSLRRQYDIFAREFTKGEEQPNGKTPSGNWEFGRNKKRYRHIFDKIDREIRTYDDLMCWSPAPPDCEVEIPTGMQD</sequence>
<evidence type="ECO:0000313" key="2">
    <source>
        <dbReference type="Proteomes" id="UP001303160"/>
    </source>
</evidence>
<dbReference type="AlphaFoldDB" id="A0AAN7ATQ0"/>
<proteinExistence type="predicted"/>
<reference evidence="1" key="1">
    <citation type="journal article" date="2023" name="Mol. Phylogenet. Evol.">
        <title>Genome-scale phylogeny and comparative genomics of the fungal order Sordariales.</title>
        <authorList>
            <person name="Hensen N."/>
            <person name="Bonometti L."/>
            <person name="Westerberg I."/>
            <person name="Brannstrom I.O."/>
            <person name="Guillou S."/>
            <person name="Cros-Aarteil S."/>
            <person name="Calhoun S."/>
            <person name="Haridas S."/>
            <person name="Kuo A."/>
            <person name="Mondo S."/>
            <person name="Pangilinan J."/>
            <person name="Riley R."/>
            <person name="LaButti K."/>
            <person name="Andreopoulos B."/>
            <person name="Lipzen A."/>
            <person name="Chen C."/>
            <person name="Yan M."/>
            <person name="Daum C."/>
            <person name="Ng V."/>
            <person name="Clum A."/>
            <person name="Steindorff A."/>
            <person name="Ohm R.A."/>
            <person name="Martin F."/>
            <person name="Silar P."/>
            <person name="Natvig D.O."/>
            <person name="Lalanne C."/>
            <person name="Gautier V."/>
            <person name="Ament-Velasquez S.L."/>
            <person name="Kruys A."/>
            <person name="Hutchinson M.I."/>
            <person name="Powell A.J."/>
            <person name="Barry K."/>
            <person name="Miller A.N."/>
            <person name="Grigoriev I.V."/>
            <person name="Debuchy R."/>
            <person name="Gladieux P."/>
            <person name="Hiltunen Thoren M."/>
            <person name="Johannesson H."/>
        </authorList>
    </citation>
    <scope>NUCLEOTIDE SEQUENCE</scope>
    <source>
        <strain evidence="1">CBS 315.58</strain>
    </source>
</reference>
<comment type="caution">
    <text evidence="1">The sequence shown here is derived from an EMBL/GenBank/DDBJ whole genome shotgun (WGS) entry which is preliminary data.</text>
</comment>
<organism evidence="1 2">
    <name type="scientific">Triangularia verruculosa</name>
    <dbReference type="NCBI Taxonomy" id="2587418"/>
    <lineage>
        <taxon>Eukaryota</taxon>
        <taxon>Fungi</taxon>
        <taxon>Dikarya</taxon>
        <taxon>Ascomycota</taxon>
        <taxon>Pezizomycotina</taxon>
        <taxon>Sordariomycetes</taxon>
        <taxon>Sordariomycetidae</taxon>
        <taxon>Sordariales</taxon>
        <taxon>Podosporaceae</taxon>
        <taxon>Triangularia</taxon>
    </lineage>
</organism>
<evidence type="ECO:0000313" key="1">
    <source>
        <dbReference type="EMBL" id="KAK4198774.1"/>
    </source>
</evidence>
<reference evidence="1" key="2">
    <citation type="submission" date="2023-05" db="EMBL/GenBank/DDBJ databases">
        <authorList>
            <consortium name="Lawrence Berkeley National Laboratory"/>
            <person name="Steindorff A."/>
            <person name="Hensen N."/>
            <person name="Bonometti L."/>
            <person name="Westerberg I."/>
            <person name="Brannstrom I.O."/>
            <person name="Guillou S."/>
            <person name="Cros-Aarteil S."/>
            <person name="Calhoun S."/>
            <person name="Haridas S."/>
            <person name="Kuo A."/>
            <person name="Mondo S."/>
            <person name="Pangilinan J."/>
            <person name="Riley R."/>
            <person name="Labutti K."/>
            <person name="Andreopoulos B."/>
            <person name="Lipzen A."/>
            <person name="Chen C."/>
            <person name="Yanf M."/>
            <person name="Daum C."/>
            <person name="Ng V."/>
            <person name="Clum A."/>
            <person name="Ohm R."/>
            <person name="Martin F."/>
            <person name="Silar P."/>
            <person name="Natvig D."/>
            <person name="Lalanne C."/>
            <person name="Gautier V."/>
            <person name="Ament-Velasquez S.L."/>
            <person name="Kruys A."/>
            <person name="Hutchinson M.I."/>
            <person name="Powell A.J."/>
            <person name="Barry K."/>
            <person name="Miller A.N."/>
            <person name="Grigoriev I.V."/>
            <person name="Debuchy R."/>
            <person name="Gladieux P."/>
            <person name="Thoren M.H."/>
            <person name="Johannesson H."/>
        </authorList>
    </citation>
    <scope>NUCLEOTIDE SEQUENCE</scope>
    <source>
        <strain evidence="1">CBS 315.58</strain>
    </source>
</reference>
<keyword evidence="2" id="KW-1185">Reference proteome</keyword>
<accession>A0AAN7ATQ0</accession>
<dbReference type="Proteomes" id="UP001303160">
    <property type="component" value="Unassembled WGS sequence"/>
</dbReference>